<dbReference type="PANTHER" id="PTHR33795:SF1">
    <property type="entry name" value="INSERTION ELEMENT IS150 PROTEIN INSJ"/>
    <property type="match status" value="1"/>
</dbReference>
<name>A0A5M9ZGE3_9BIFI</name>
<gene>
    <name evidence="4" type="ORF">EMO89_11880</name>
</gene>
<feature type="region of interest" description="Disordered" evidence="2">
    <location>
        <begin position="111"/>
        <end position="140"/>
    </location>
</feature>
<evidence type="ECO:0000313" key="5">
    <source>
        <dbReference type="Proteomes" id="UP000412028"/>
    </source>
</evidence>
<feature type="compositionally biased region" description="Basic residues" evidence="2">
    <location>
        <begin position="117"/>
        <end position="129"/>
    </location>
</feature>
<dbReference type="Gene3D" id="1.10.10.10">
    <property type="entry name" value="Winged helix-like DNA-binding domain superfamily/Winged helix DNA-binding domain"/>
    <property type="match status" value="1"/>
</dbReference>
<evidence type="ECO:0000256" key="2">
    <source>
        <dbReference type="SAM" id="MobiDB-lite"/>
    </source>
</evidence>
<accession>A0A5M9ZGE3</accession>
<comment type="caution">
    <text evidence="4">The sequence shown here is derived from an EMBL/GenBank/DDBJ whole genome shotgun (WGS) entry which is preliminary data.</text>
</comment>
<dbReference type="AlphaFoldDB" id="A0A5M9ZGE3"/>
<dbReference type="InterPro" id="IPR055247">
    <property type="entry name" value="InsJ-like_HTH"/>
</dbReference>
<reference evidence="4 5" key="1">
    <citation type="journal article" date="2019" name="Syst. Appl. Microbiol.">
        <title>Characterization of Bifidobacterium species in feaces of the Egyptian fruit bat: Description of B. vespertilionis sp. nov. and B. rousetti sp. nov.</title>
        <authorList>
            <person name="Modesto M."/>
            <person name="Satti M."/>
            <person name="Watanabe K."/>
            <person name="Puglisi E."/>
            <person name="Morelli L."/>
            <person name="Huang C.-H."/>
            <person name="Liou J.-S."/>
            <person name="Miyashita M."/>
            <person name="Tamura T."/>
            <person name="Saito S."/>
            <person name="Mori K."/>
            <person name="Huang L."/>
            <person name="Sciavilla P."/>
            <person name="Sandri C."/>
            <person name="Spiezio C."/>
            <person name="Vitali F."/>
            <person name="Cavalieri D."/>
            <person name="Perpetuini G."/>
            <person name="Tofalo R."/>
            <person name="Bonetti A."/>
            <person name="Arita M."/>
            <person name="Mattarelli P."/>
        </authorList>
    </citation>
    <scope>NUCLEOTIDE SEQUENCE [LARGE SCALE GENOMIC DNA]</scope>
    <source>
        <strain evidence="4 5">RST7</strain>
    </source>
</reference>
<dbReference type="Pfam" id="PF13518">
    <property type="entry name" value="HTH_28"/>
    <property type="match status" value="1"/>
</dbReference>
<dbReference type="SUPFAM" id="SSF48295">
    <property type="entry name" value="TrpR-like"/>
    <property type="match status" value="1"/>
</dbReference>
<protein>
    <submittedName>
        <fullName evidence="4">IS3 family transposase</fullName>
    </submittedName>
</protein>
<dbReference type="InterPro" id="IPR052057">
    <property type="entry name" value="IS150/IS1296_orfA-like"/>
</dbReference>
<dbReference type="InterPro" id="IPR036388">
    <property type="entry name" value="WH-like_DNA-bd_sf"/>
</dbReference>
<feature type="domain" description="Insertion element IS150 protein InsJ-like helix-turn-helix" evidence="3">
    <location>
        <begin position="71"/>
        <end position="124"/>
    </location>
</feature>
<dbReference type="InterPro" id="IPR010921">
    <property type="entry name" value="Trp_repressor/repl_initiator"/>
</dbReference>
<evidence type="ECO:0000259" key="3">
    <source>
        <dbReference type="Pfam" id="PF13518"/>
    </source>
</evidence>
<comment type="similarity">
    <text evidence="1">Belongs to the IS150/IS1296 orfA family.</text>
</comment>
<sequence length="171" mass="19497">MCVDRRRRYGDDFRKAALVLIRRGLGAGALARRICMPRQTAEKWVLLYRIGGEAALMGEREGNRRYDYETKLAAVRDRVEHGLTKAEVMARYGIVGITTLENWCREYRAGGPDALRPRPKGRPKGARSKPKPEPTRERLLEEENAYLKARVAYLEKARALLASKSPTGRNR</sequence>
<evidence type="ECO:0000256" key="1">
    <source>
        <dbReference type="ARBA" id="ARBA00038232"/>
    </source>
</evidence>
<dbReference type="RefSeq" id="WP_150382240.1">
    <property type="nucleotide sequence ID" value="NZ_RZUI01000033.1"/>
</dbReference>
<dbReference type="Proteomes" id="UP000412028">
    <property type="component" value="Unassembled WGS sequence"/>
</dbReference>
<dbReference type="OrthoDB" id="3233355at2"/>
<organism evidence="4 5">
    <name type="scientific">Bifidobacterium tissieri</name>
    <dbReference type="NCBI Taxonomy" id="1630162"/>
    <lineage>
        <taxon>Bacteria</taxon>
        <taxon>Bacillati</taxon>
        <taxon>Actinomycetota</taxon>
        <taxon>Actinomycetes</taxon>
        <taxon>Bifidobacteriales</taxon>
        <taxon>Bifidobacteriaceae</taxon>
        <taxon>Bifidobacterium</taxon>
    </lineage>
</organism>
<feature type="compositionally biased region" description="Basic and acidic residues" evidence="2">
    <location>
        <begin position="130"/>
        <end position="140"/>
    </location>
</feature>
<evidence type="ECO:0000313" key="4">
    <source>
        <dbReference type="EMBL" id="KAA8825706.1"/>
    </source>
</evidence>
<dbReference type="PANTHER" id="PTHR33795">
    <property type="entry name" value="INSERTION ELEMENT IS150 PROTEIN INSJ"/>
    <property type="match status" value="1"/>
</dbReference>
<dbReference type="GO" id="GO:0043565">
    <property type="term" value="F:sequence-specific DNA binding"/>
    <property type="evidence" value="ECO:0007669"/>
    <property type="project" value="InterPro"/>
</dbReference>
<proteinExistence type="inferred from homology"/>
<dbReference type="EMBL" id="RZUI01000033">
    <property type="protein sequence ID" value="KAA8825706.1"/>
    <property type="molecule type" value="Genomic_DNA"/>
</dbReference>